<comment type="caution">
    <text evidence="1">The sequence shown here is derived from an EMBL/GenBank/DDBJ whole genome shotgun (WGS) entry which is preliminary data.</text>
</comment>
<proteinExistence type="predicted"/>
<sequence>MLAVGLAEGSSPLQARLGQPLLVAWPRAAQSPFTSGCPYSLGCSRPPLQGGRTWLATPARVWQ</sequence>
<dbReference type="AlphaFoldDB" id="A0A426ZBR5"/>
<reference evidence="1 2" key="1">
    <citation type="journal article" date="2014" name="Agronomy (Basel)">
        <title>A Draft Genome Sequence for Ensete ventricosum, the Drought-Tolerant Tree Against Hunger.</title>
        <authorList>
            <person name="Harrison J."/>
            <person name="Moore K.A."/>
            <person name="Paszkiewicz K."/>
            <person name="Jones T."/>
            <person name="Grant M."/>
            <person name="Ambacheew D."/>
            <person name="Muzemil S."/>
            <person name="Studholme D.J."/>
        </authorList>
    </citation>
    <scope>NUCLEOTIDE SEQUENCE [LARGE SCALE GENOMIC DNA]</scope>
</reference>
<dbReference type="Proteomes" id="UP000287651">
    <property type="component" value="Unassembled WGS sequence"/>
</dbReference>
<evidence type="ECO:0000313" key="1">
    <source>
        <dbReference type="EMBL" id="RRT61382.1"/>
    </source>
</evidence>
<protein>
    <submittedName>
        <fullName evidence="1">Uncharacterized protein</fullName>
    </submittedName>
</protein>
<accession>A0A426ZBR5</accession>
<evidence type="ECO:0000313" key="2">
    <source>
        <dbReference type="Proteomes" id="UP000287651"/>
    </source>
</evidence>
<organism evidence="1 2">
    <name type="scientific">Ensete ventricosum</name>
    <name type="common">Abyssinian banana</name>
    <name type="synonym">Musa ensete</name>
    <dbReference type="NCBI Taxonomy" id="4639"/>
    <lineage>
        <taxon>Eukaryota</taxon>
        <taxon>Viridiplantae</taxon>
        <taxon>Streptophyta</taxon>
        <taxon>Embryophyta</taxon>
        <taxon>Tracheophyta</taxon>
        <taxon>Spermatophyta</taxon>
        <taxon>Magnoliopsida</taxon>
        <taxon>Liliopsida</taxon>
        <taxon>Zingiberales</taxon>
        <taxon>Musaceae</taxon>
        <taxon>Ensete</taxon>
    </lineage>
</organism>
<gene>
    <name evidence="1" type="ORF">B296_00005370</name>
</gene>
<dbReference type="EMBL" id="AMZH03007404">
    <property type="protein sequence ID" value="RRT61382.1"/>
    <property type="molecule type" value="Genomic_DNA"/>
</dbReference>
<name>A0A426ZBR5_ENSVE</name>